<protein>
    <submittedName>
        <fullName evidence="2">Uncharacterized protein</fullName>
    </submittedName>
</protein>
<dbReference type="EMBL" id="BJND01000038">
    <property type="protein sequence ID" value="GEC07390.1"/>
    <property type="molecule type" value="Genomic_DNA"/>
</dbReference>
<proteinExistence type="predicted"/>
<comment type="caution">
    <text evidence="2">The sequence shown here is derived from an EMBL/GenBank/DDBJ whole genome shotgun (WGS) entry which is preliminary data.</text>
</comment>
<sequence length="100" mass="9497">MAAFRGGVQGARRHPPVDLSGAEYRRGGDGDGGAVVGGRHAGEGGAHELDGCQGVAGEHAVGFGGIDVCELGAAAGPGIADQQPDVPGGEAVGPSGQVGA</sequence>
<evidence type="ECO:0000313" key="2">
    <source>
        <dbReference type="EMBL" id="GEC07390.1"/>
    </source>
</evidence>
<organism evidence="2 3">
    <name type="scientific">Streptomyces spinoverrucosus</name>
    <dbReference type="NCBI Taxonomy" id="284043"/>
    <lineage>
        <taxon>Bacteria</taxon>
        <taxon>Bacillati</taxon>
        <taxon>Actinomycetota</taxon>
        <taxon>Actinomycetes</taxon>
        <taxon>Kitasatosporales</taxon>
        <taxon>Streptomycetaceae</taxon>
        <taxon>Streptomyces</taxon>
    </lineage>
</organism>
<name>A0A4Y3VNY0_9ACTN</name>
<keyword evidence="3" id="KW-1185">Reference proteome</keyword>
<dbReference type="AlphaFoldDB" id="A0A4Y3VNY0"/>
<feature type="region of interest" description="Disordered" evidence="1">
    <location>
        <begin position="1"/>
        <end position="45"/>
    </location>
</feature>
<evidence type="ECO:0000313" key="3">
    <source>
        <dbReference type="Proteomes" id="UP000317881"/>
    </source>
</evidence>
<accession>A0A4Y3VNY0</accession>
<dbReference type="Proteomes" id="UP000317881">
    <property type="component" value="Unassembled WGS sequence"/>
</dbReference>
<feature type="region of interest" description="Disordered" evidence="1">
    <location>
        <begin position="76"/>
        <end position="100"/>
    </location>
</feature>
<gene>
    <name evidence="2" type="ORF">SSP24_50450</name>
</gene>
<reference evidence="2 3" key="1">
    <citation type="submission" date="2019-06" db="EMBL/GenBank/DDBJ databases">
        <title>Whole genome shotgun sequence of Streptomyces spinoverrucosus NBRC 14228.</title>
        <authorList>
            <person name="Hosoyama A."/>
            <person name="Uohara A."/>
            <person name="Ohji S."/>
            <person name="Ichikawa N."/>
        </authorList>
    </citation>
    <scope>NUCLEOTIDE SEQUENCE [LARGE SCALE GENOMIC DNA]</scope>
    <source>
        <strain evidence="2 3">NBRC 14228</strain>
    </source>
</reference>
<evidence type="ECO:0000256" key="1">
    <source>
        <dbReference type="SAM" id="MobiDB-lite"/>
    </source>
</evidence>